<sequence length="72" mass="7504">MVEAYMRPAMKFLLQGIGSLLLVIAGLSFFWGGRALHEFLGVDRLLAELGGLTLAAVAGLLGMLAKGAGDTL</sequence>
<accession>A0A239JL63</accession>
<name>A0A239JL63_9BACT</name>
<evidence type="ECO:0000313" key="3">
    <source>
        <dbReference type="Proteomes" id="UP000198356"/>
    </source>
</evidence>
<reference evidence="2 3" key="1">
    <citation type="submission" date="2017-06" db="EMBL/GenBank/DDBJ databases">
        <authorList>
            <person name="Kim H.J."/>
            <person name="Triplett B.A."/>
        </authorList>
    </citation>
    <scope>NUCLEOTIDE SEQUENCE [LARGE SCALE GENOMIC DNA]</scope>
    <source>
        <strain evidence="2 3">DSM 18704</strain>
    </source>
</reference>
<protein>
    <submittedName>
        <fullName evidence="2">Uncharacterized protein</fullName>
    </submittedName>
</protein>
<organism evidence="2 3">
    <name type="scientific">Granulicella rosea</name>
    <dbReference type="NCBI Taxonomy" id="474952"/>
    <lineage>
        <taxon>Bacteria</taxon>
        <taxon>Pseudomonadati</taxon>
        <taxon>Acidobacteriota</taxon>
        <taxon>Terriglobia</taxon>
        <taxon>Terriglobales</taxon>
        <taxon>Acidobacteriaceae</taxon>
        <taxon>Granulicella</taxon>
    </lineage>
</organism>
<dbReference type="EMBL" id="FZOU01000004">
    <property type="protein sequence ID" value="SNT06312.1"/>
    <property type="molecule type" value="Genomic_DNA"/>
</dbReference>
<proteinExistence type="predicted"/>
<keyword evidence="1" id="KW-0472">Membrane</keyword>
<gene>
    <name evidence="2" type="ORF">SAMN05421770_1041</name>
</gene>
<evidence type="ECO:0000256" key="1">
    <source>
        <dbReference type="SAM" id="Phobius"/>
    </source>
</evidence>
<dbReference type="AlphaFoldDB" id="A0A239JL63"/>
<evidence type="ECO:0000313" key="2">
    <source>
        <dbReference type="EMBL" id="SNT06312.1"/>
    </source>
</evidence>
<keyword evidence="1" id="KW-1133">Transmembrane helix</keyword>
<feature type="transmembrane region" description="Helical" evidence="1">
    <location>
        <begin position="45"/>
        <end position="65"/>
    </location>
</feature>
<keyword evidence="3" id="KW-1185">Reference proteome</keyword>
<feature type="transmembrane region" description="Helical" evidence="1">
    <location>
        <begin position="12"/>
        <end position="33"/>
    </location>
</feature>
<keyword evidence="1" id="KW-0812">Transmembrane</keyword>
<dbReference type="Proteomes" id="UP000198356">
    <property type="component" value="Unassembled WGS sequence"/>
</dbReference>